<dbReference type="InterPro" id="IPR031052">
    <property type="entry name" value="FHY3/FAR1"/>
</dbReference>
<evidence type="ECO:0000256" key="6">
    <source>
        <dbReference type="SAM" id="MobiDB-lite"/>
    </source>
</evidence>
<evidence type="ECO:0000256" key="5">
    <source>
        <dbReference type="PROSITE-ProRule" id="PRU00325"/>
    </source>
</evidence>
<dbReference type="PROSITE" id="PS50966">
    <property type="entry name" value="ZF_SWIM"/>
    <property type="match status" value="1"/>
</dbReference>
<feature type="domain" description="SWIM-type" evidence="7">
    <location>
        <begin position="902"/>
        <end position="938"/>
    </location>
</feature>
<dbReference type="Pfam" id="PF04434">
    <property type="entry name" value="SWIM"/>
    <property type="match status" value="1"/>
</dbReference>
<accession>A0ABR2BQB1</accession>
<evidence type="ECO:0000313" key="8">
    <source>
        <dbReference type="EMBL" id="KAK8509338.1"/>
    </source>
</evidence>
<evidence type="ECO:0000256" key="1">
    <source>
        <dbReference type="ARBA" id="ARBA00005889"/>
    </source>
</evidence>
<dbReference type="EMBL" id="JBBPBM010000093">
    <property type="protein sequence ID" value="KAK8509338.1"/>
    <property type="molecule type" value="Genomic_DNA"/>
</dbReference>
<keyword evidence="4" id="KW-0862">Zinc</keyword>
<dbReference type="Pfam" id="PF03101">
    <property type="entry name" value="FAR1"/>
    <property type="match status" value="1"/>
</dbReference>
<feature type="region of interest" description="Disordered" evidence="6">
    <location>
        <begin position="170"/>
        <end position="198"/>
    </location>
</feature>
<keyword evidence="9" id="KW-1185">Reference proteome</keyword>
<comment type="similarity">
    <text evidence="1">Belongs to the FHY3/FAR1 family.</text>
</comment>
<reference evidence="8 9" key="1">
    <citation type="journal article" date="2024" name="G3 (Bethesda)">
        <title>Genome assembly of Hibiscus sabdariffa L. provides insights into metabolisms of medicinal natural products.</title>
        <authorList>
            <person name="Kim T."/>
        </authorList>
    </citation>
    <scope>NUCLEOTIDE SEQUENCE [LARGE SCALE GENOMIC DNA]</scope>
    <source>
        <strain evidence="8">TK-2024</strain>
        <tissue evidence="8">Old leaves</tissue>
    </source>
</reference>
<dbReference type="SMART" id="SM00575">
    <property type="entry name" value="ZnF_PMZ"/>
    <property type="match status" value="1"/>
</dbReference>
<dbReference type="InterPro" id="IPR006564">
    <property type="entry name" value="Znf_PMZ"/>
</dbReference>
<evidence type="ECO:0000256" key="2">
    <source>
        <dbReference type="ARBA" id="ARBA00022723"/>
    </source>
</evidence>
<protein>
    <recommendedName>
        <fullName evidence="7">SWIM-type domain-containing protein</fullName>
    </recommendedName>
</protein>
<dbReference type="Proteomes" id="UP001472677">
    <property type="component" value="Unassembled WGS sequence"/>
</dbReference>
<dbReference type="PANTHER" id="PTHR31669">
    <property type="entry name" value="PROTEIN FAR1-RELATED SEQUENCE 10-RELATED"/>
    <property type="match status" value="1"/>
</dbReference>
<dbReference type="InterPro" id="IPR004330">
    <property type="entry name" value="FAR1_DNA_bnd_dom"/>
</dbReference>
<evidence type="ECO:0000256" key="4">
    <source>
        <dbReference type="ARBA" id="ARBA00022833"/>
    </source>
</evidence>
<keyword evidence="2" id="KW-0479">Metal-binding</keyword>
<name>A0ABR2BQB1_9ROSI</name>
<organism evidence="8 9">
    <name type="scientific">Hibiscus sabdariffa</name>
    <name type="common">roselle</name>
    <dbReference type="NCBI Taxonomy" id="183260"/>
    <lineage>
        <taxon>Eukaryota</taxon>
        <taxon>Viridiplantae</taxon>
        <taxon>Streptophyta</taxon>
        <taxon>Embryophyta</taxon>
        <taxon>Tracheophyta</taxon>
        <taxon>Spermatophyta</taxon>
        <taxon>Magnoliopsida</taxon>
        <taxon>eudicotyledons</taxon>
        <taxon>Gunneridae</taxon>
        <taxon>Pentapetalae</taxon>
        <taxon>rosids</taxon>
        <taxon>malvids</taxon>
        <taxon>Malvales</taxon>
        <taxon>Malvaceae</taxon>
        <taxon>Malvoideae</taxon>
        <taxon>Hibiscus</taxon>
    </lineage>
</organism>
<proteinExistence type="inferred from homology"/>
<sequence>MAEQSTVSSQTDVFKTDGLGLQVDSGRQSQGGQPLSFPVGCSKPPQVLPLRQGVVQLTNSTHSSLHSQGRVSLSGDTRVSDAHINVRSVDRCEGGSPADNGNSANRRIEAGASEERMIQAPSDDNSNAHTNVRSVDRCEGGSPAIDVTSANIGLEVETSEEWMIQTLGDDTHNPLDRSGGAVSDGQTGEVRNDEPRCPANNAQDIVDAQRVDSGDSAALLSGALNVPMLFTGPSLGTDKLEQILKQGRLSEIVVTSLALDRRWKSSGAFMTALIHAEVLYVSDNSSGIVGIGNAETHITKPCLEESIKQCSTRPILSSSHSTRSTIHPKECCSLAIVVKTMPDREACPLKMEEVCLNSEPVFDVVNEYEGEGDCSVVEQDEETGAKHSKKEPPPPTVGLEFDSFDEAYDFYNIYAKEQGFGIRVSNSWFRSKRKERYRAKLSCSSAGFKKKSEANNPRPETRTGCPAMVVIRLVDSKRWRIVELELEHNHQVSPQIKRFYKSHKKMILAARKAQPQAKPATEIHTIKLYRTAAMDAVSNGYSNASEREGSHPVDHPKHLELKEGDAYAVYNFFCRMKLTSPNFFYLIDLDDDGCLKNVFWADARSRTAYGYFCDTVAIDTTCLANKYEIPLISFVGVNHHGESVLLGCGFIGHESVEYFDWIFRAWLKCMLGRPPQVIVTDQCKPLQVAVSEVFPKARHCFCLWYIMQRVPEKLGGLRGFEEIRKHLNKAVYNSLKIIEFETSWTEMIKKHGLGDNKWLRTLYEERKQWVPVYLKDTSFAGMIPIQENESLNPFFDGYVHKHTSFKEFVDKYDLALYRKHLKEATADMQSKNSSFELKTRCNFEVQLSKVYTKEIFNKFQSEVEGMYSCFNTRQVSVNGPIITYIVKERVQIEGNEKEVRSYEVLFETSQVDIRCICSLFNYKGYLCRHALNVLNYNGVEEIPSRYIMRRWCKDFKCQHVDQGSTDIVVYNPVYWQNHLHKCAVPVVEGGAQSEEKYKIALHELQKLLNRFNLVDDNLV</sequence>
<dbReference type="Gene3D" id="3.40.50.2000">
    <property type="entry name" value="Glycogen Phosphorylase B"/>
    <property type="match status" value="1"/>
</dbReference>
<evidence type="ECO:0000259" key="7">
    <source>
        <dbReference type="PROSITE" id="PS50966"/>
    </source>
</evidence>
<keyword evidence="3 5" id="KW-0863">Zinc-finger</keyword>
<gene>
    <name evidence="8" type="ORF">V6N12_018418</name>
</gene>
<dbReference type="InterPro" id="IPR018289">
    <property type="entry name" value="MULE_transposase_dom"/>
</dbReference>
<dbReference type="PANTHER" id="PTHR31669:SF88">
    <property type="entry name" value="PROTEIN FAR1-RELATED SEQUENCE"/>
    <property type="match status" value="1"/>
</dbReference>
<comment type="caution">
    <text evidence="8">The sequence shown here is derived from an EMBL/GenBank/DDBJ whole genome shotgun (WGS) entry which is preliminary data.</text>
</comment>
<evidence type="ECO:0000256" key="3">
    <source>
        <dbReference type="ARBA" id="ARBA00022771"/>
    </source>
</evidence>
<dbReference type="InterPro" id="IPR007527">
    <property type="entry name" value="Znf_SWIM"/>
</dbReference>
<evidence type="ECO:0000313" key="9">
    <source>
        <dbReference type="Proteomes" id="UP001472677"/>
    </source>
</evidence>
<dbReference type="Pfam" id="PF10551">
    <property type="entry name" value="MULE"/>
    <property type="match status" value="1"/>
</dbReference>